<evidence type="ECO:0000256" key="7">
    <source>
        <dbReference type="ARBA" id="ARBA00053401"/>
    </source>
</evidence>
<evidence type="ECO:0000256" key="10">
    <source>
        <dbReference type="HAMAP-Rule" id="MF_01151"/>
    </source>
</evidence>
<feature type="compositionally biased region" description="Low complexity" evidence="14">
    <location>
        <begin position="25"/>
        <end position="53"/>
    </location>
</feature>
<comment type="subcellular location">
    <subcellularLocation>
        <location evidence="1 10">Cytoplasm</location>
    </subcellularLocation>
</comment>
<dbReference type="PANTHER" id="PTHR21237:SF23">
    <property type="entry name" value="GRPE PROTEIN HOMOLOG, MITOCHONDRIAL"/>
    <property type="match status" value="1"/>
</dbReference>
<dbReference type="GO" id="GO:0006457">
    <property type="term" value="P:protein folding"/>
    <property type="evidence" value="ECO:0007669"/>
    <property type="project" value="InterPro"/>
</dbReference>
<dbReference type="Gene3D" id="2.30.22.10">
    <property type="entry name" value="Head domain of nucleotide exchange factor GrpE"/>
    <property type="match status" value="1"/>
</dbReference>
<dbReference type="PROSITE" id="PS01071">
    <property type="entry name" value="GRPE"/>
    <property type="match status" value="1"/>
</dbReference>
<dbReference type="GO" id="GO:0051087">
    <property type="term" value="F:protein-folding chaperone binding"/>
    <property type="evidence" value="ECO:0007669"/>
    <property type="project" value="InterPro"/>
</dbReference>
<comment type="similarity">
    <text evidence="2 10 12">Belongs to the GrpE family.</text>
</comment>
<evidence type="ECO:0000256" key="1">
    <source>
        <dbReference type="ARBA" id="ARBA00004496"/>
    </source>
</evidence>
<dbReference type="SUPFAM" id="SSF51064">
    <property type="entry name" value="Head domain of nucleotide exchange factor GrpE"/>
    <property type="match status" value="1"/>
</dbReference>
<dbReference type="NCBIfam" id="NF010738">
    <property type="entry name" value="PRK14140.1"/>
    <property type="match status" value="1"/>
</dbReference>
<evidence type="ECO:0000313" key="16">
    <source>
        <dbReference type="Proteomes" id="UP000831562"/>
    </source>
</evidence>
<dbReference type="InterPro" id="IPR013805">
    <property type="entry name" value="GrpE_CC"/>
</dbReference>
<dbReference type="GO" id="GO:0005737">
    <property type="term" value="C:cytoplasm"/>
    <property type="evidence" value="ECO:0007669"/>
    <property type="project" value="UniProtKB-SubCell"/>
</dbReference>
<feature type="compositionally biased region" description="Polar residues" evidence="14">
    <location>
        <begin position="1"/>
        <end position="18"/>
    </location>
</feature>
<reference evidence="15" key="1">
    <citation type="submission" date="2022-05" db="EMBL/GenBank/DDBJ databases">
        <title>Using nanopore sequencing to obtain complete genomes from saliva samples.</title>
        <authorList>
            <person name="Baker J.L."/>
        </authorList>
    </citation>
    <scope>NUCLEOTIDE SEQUENCE</scope>
    <source>
        <strain evidence="15">JCVI-JB-Lp32</strain>
    </source>
</reference>
<dbReference type="InterPro" id="IPR000740">
    <property type="entry name" value="GrpE"/>
</dbReference>
<dbReference type="PANTHER" id="PTHR21237">
    <property type="entry name" value="GRPE PROTEIN"/>
    <property type="match status" value="1"/>
</dbReference>
<dbReference type="InterPro" id="IPR009012">
    <property type="entry name" value="GrpE_head"/>
</dbReference>
<evidence type="ECO:0000256" key="2">
    <source>
        <dbReference type="ARBA" id="ARBA00009054"/>
    </source>
</evidence>
<proteinExistence type="inferred from homology"/>
<evidence type="ECO:0000256" key="13">
    <source>
        <dbReference type="SAM" id="Coils"/>
    </source>
</evidence>
<dbReference type="Proteomes" id="UP000831562">
    <property type="component" value="Chromosome"/>
</dbReference>
<dbReference type="EMBL" id="CP097092">
    <property type="protein sequence ID" value="UQF78231.1"/>
    <property type="molecule type" value="Genomic_DNA"/>
</dbReference>
<sequence length="286" mass="30394">MAVTTADQNKVDTTFDNENNGDETVGAVGVVGDGSASQTLDGNAGAAGVAGAGRPMTEEEMIAEAIRRGEETAEAEIAADAQRAAQERDRLQNELDSVSDQIEAAKQQAAEANDRFLRLQADWDNYRRRTAQERLDERQRATEKLVVDLLPVIDDLERAIEHADNLTDPAAQQFVEGVSAVCNKLVGVLNKEGVEVVNPVGEAFDPLSHQAVSQIEDTEAYDETVAQVYQKGYRMGGKDIRTAMVVVTHGGPKRPVEQEAADGVAADSETADGTAANGAAANGATE</sequence>
<dbReference type="Pfam" id="PF01025">
    <property type="entry name" value="GrpE"/>
    <property type="match status" value="1"/>
</dbReference>
<keyword evidence="6 10" id="KW-0143">Chaperone</keyword>
<dbReference type="AlphaFoldDB" id="A0A9E7AEV2"/>
<evidence type="ECO:0000256" key="14">
    <source>
        <dbReference type="SAM" id="MobiDB-lite"/>
    </source>
</evidence>
<dbReference type="GO" id="GO:0000774">
    <property type="term" value="F:adenyl-nucleotide exchange factor activity"/>
    <property type="evidence" value="ECO:0007669"/>
    <property type="project" value="InterPro"/>
</dbReference>
<evidence type="ECO:0000256" key="3">
    <source>
        <dbReference type="ARBA" id="ARBA00011738"/>
    </source>
</evidence>
<evidence type="ECO:0000256" key="12">
    <source>
        <dbReference type="RuleBase" id="RU004478"/>
    </source>
</evidence>
<feature type="coiled-coil region" evidence="13">
    <location>
        <begin position="74"/>
        <end position="122"/>
    </location>
</feature>
<dbReference type="GO" id="GO:0051082">
    <property type="term" value="F:unfolded protein binding"/>
    <property type="evidence" value="ECO:0007669"/>
    <property type="project" value="TreeGrafter"/>
</dbReference>
<keyword evidence="5 10" id="KW-0346">Stress response</keyword>
<evidence type="ECO:0000256" key="11">
    <source>
        <dbReference type="RuleBase" id="RU000639"/>
    </source>
</evidence>
<accession>A0A9E7AEV2</accession>
<dbReference type="CDD" id="cd00446">
    <property type="entry name" value="GrpE"/>
    <property type="match status" value="1"/>
</dbReference>
<organism evidence="15 16">
    <name type="scientific">Lancefieldella parvula</name>
    <dbReference type="NCBI Taxonomy" id="1382"/>
    <lineage>
        <taxon>Bacteria</taxon>
        <taxon>Bacillati</taxon>
        <taxon>Actinomycetota</taxon>
        <taxon>Coriobacteriia</taxon>
        <taxon>Coriobacteriales</taxon>
        <taxon>Atopobiaceae</taxon>
        <taxon>Lancefieldella</taxon>
    </lineage>
</organism>
<name>A0A9E7AEV2_9ACTN</name>
<comment type="subunit">
    <text evidence="3 10">Homodimer.</text>
</comment>
<evidence type="ECO:0000256" key="9">
    <source>
        <dbReference type="ARBA" id="ARBA00076414"/>
    </source>
</evidence>
<protein>
    <recommendedName>
        <fullName evidence="8 10">Protein GrpE</fullName>
    </recommendedName>
    <alternativeName>
        <fullName evidence="9 10">HSP-70 cofactor</fullName>
    </alternativeName>
</protein>
<evidence type="ECO:0000256" key="5">
    <source>
        <dbReference type="ARBA" id="ARBA00023016"/>
    </source>
</evidence>
<feature type="compositionally biased region" description="Low complexity" evidence="14">
    <location>
        <begin position="271"/>
        <end position="286"/>
    </location>
</feature>
<gene>
    <name evidence="10 15" type="primary">grpE</name>
    <name evidence="15" type="ORF">M3I19_00580</name>
</gene>
<evidence type="ECO:0000313" key="15">
    <source>
        <dbReference type="EMBL" id="UQF78231.1"/>
    </source>
</evidence>
<dbReference type="Gene3D" id="3.90.20.20">
    <property type="match status" value="1"/>
</dbReference>
<evidence type="ECO:0000256" key="8">
    <source>
        <dbReference type="ARBA" id="ARBA00072274"/>
    </source>
</evidence>
<dbReference type="GO" id="GO:0042803">
    <property type="term" value="F:protein homodimerization activity"/>
    <property type="evidence" value="ECO:0007669"/>
    <property type="project" value="InterPro"/>
</dbReference>
<evidence type="ECO:0000256" key="6">
    <source>
        <dbReference type="ARBA" id="ARBA00023186"/>
    </source>
</evidence>
<dbReference type="SUPFAM" id="SSF58014">
    <property type="entry name" value="Coiled-coil domain of nucleotide exchange factor GrpE"/>
    <property type="match status" value="1"/>
</dbReference>
<keyword evidence="13" id="KW-0175">Coiled coil</keyword>
<dbReference type="FunFam" id="2.30.22.10:FF:000001">
    <property type="entry name" value="Protein GrpE"/>
    <property type="match status" value="1"/>
</dbReference>
<comment type="function">
    <text evidence="7 10 11">Participates actively in the response to hyperosmotic and heat shock by preventing the aggregation of stress-denatured proteins, in association with DnaK and GrpE. It is the nucleotide exchange factor for DnaK and may function as a thermosensor. Unfolded proteins bind initially to DnaJ; upon interaction with the DnaJ-bound protein, DnaK hydrolyzes its bound ATP, resulting in the formation of a stable complex. GrpE releases ADP from DnaK; ATP binding to DnaK triggers the release of the substrate protein, thus completing the reaction cycle. Several rounds of ATP-dependent interactions between DnaJ, DnaK and GrpE are required for fully efficient folding.</text>
</comment>
<keyword evidence="4 10" id="KW-0963">Cytoplasm</keyword>
<dbReference type="HAMAP" id="MF_01151">
    <property type="entry name" value="GrpE"/>
    <property type="match status" value="1"/>
</dbReference>
<feature type="region of interest" description="Disordered" evidence="14">
    <location>
        <begin position="251"/>
        <end position="286"/>
    </location>
</feature>
<evidence type="ECO:0000256" key="4">
    <source>
        <dbReference type="ARBA" id="ARBA00022490"/>
    </source>
</evidence>
<feature type="region of interest" description="Disordered" evidence="14">
    <location>
        <begin position="1"/>
        <end position="56"/>
    </location>
</feature>
<dbReference type="PRINTS" id="PR00773">
    <property type="entry name" value="GRPEPROTEIN"/>
</dbReference>